<feature type="domain" description="C2H2-type" evidence="9">
    <location>
        <begin position="308"/>
        <end position="336"/>
    </location>
</feature>
<dbReference type="PANTHER" id="PTHR24406">
    <property type="entry name" value="TRANSCRIPTIONAL REPRESSOR CTCFL-RELATED"/>
    <property type="match status" value="1"/>
</dbReference>
<dbReference type="VEuPathDB" id="VectorBase:SCAU016160"/>
<dbReference type="PROSITE" id="PS50157">
    <property type="entry name" value="ZINC_FINGER_C2H2_2"/>
    <property type="match status" value="8"/>
</dbReference>
<evidence type="ECO:0000256" key="2">
    <source>
        <dbReference type="ARBA" id="ARBA00022723"/>
    </source>
</evidence>
<dbReference type="InterPro" id="IPR012934">
    <property type="entry name" value="Znf_AD"/>
</dbReference>
<feature type="domain" description="C2H2-type" evidence="9">
    <location>
        <begin position="344"/>
        <end position="372"/>
    </location>
</feature>
<feature type="domain" description="C2H2-type" evidence="9">
    <location>
        <begin position="373"/>
        <end position="400"/>
    </location>
</feature>
<dbReference type="FunFam" id="3.30.160.60:FF:000557">
    <property type="entry name" value="zinc finger and SCAN domain-containing protein 29"/>
    <property type="match status" value="1"/>
</dbReference>
<feature type="region of interest" description="Disordered" evidence="8">
    <location>
        <begin position="520"/>
        <end position="540"/>
    </location>
</feature>
<evidence type="ECO:0000256" key="4">
    <source>
        <dbReference type="ARBA" id="ARBA00022771"/>
    </source>
</evidence>
<evidence type="ECO:0000256" key="1">
    <source>
        <dbReference type="ARBA" id="ARBA00004123"/>
    </source>
</evidence>
<keyword evidence="6" id="KW-0539">Nucleus</keyword>
<dbReference type="KEGG" id="scac:106095656"/>
<keyword evidence="4 7" id="KW-0863">Zinc-finger</keyword>
<dbReference type="PROSITE" id="PS00028">
    <property type="entry name" value="ZINC_FINGER_C2H2_1"/>
    <property type="match status" value="8"/>
</dbReference>
<organism evidence="10 11">
    <name type="scientific">Stomoxys calcitrans</name>
    <name type="common">Stable fly</name>
    <name type="synonym">Conops calcitrans</name>
    <dbReference type="NCBI Taxonomy" id="35570"/>
    <lineage>
        <taxon>Eukaryota</taxon>
        <taxon>Metazoa</taxon>
        <taxon>Ecdysozoa</taxon>
        <taxon>Arthropoda</taxon>
        <taxon>Hexapoda</taxon>
        <taxon>Insecta</taxon>
        <taxon>Pterygota</taxon>
        <taxon>Neoptera</taxon>
        <taxon>Endopterygota</taxon>
        <taxon>Diptera</taxon>
        <taxon>Brachycera</taxon>
        <taxon>Muscomorpha</taxon>
        <taxon>Muscoidea</taxon>
        <taxon>Muscidae</taxon>
        <taxon>Stomoxys</taxon>
    </lineage>
</organism>
<sequence length="551" mass="63553">MHPSHKANFCRACLIKIEPDDQHLESQQEKYIELSKYPNLEQLIQLCLLGNRTLAQTDINSSCADIDADGYILPYMCRICFVKWLDFEQHYQLLLRNNAKLKKLLSNDVACGTSDSNGEPNKIFIKTSATAELYEIEKYETSSPFYQDCSSNQESIQNTEDFVGDNSRLDNNSLLTLLPDPVLDESSSFAAEDKDDKKTTKNKPHRGRSKASQIKRKYTRRNANKKSRQDTLKAASSKISINKKALYRCDPCKKYFYEINRYEGHIKLVHEGIKKAFQCNHCGKAYKFYKNLTEHISDNHSDKPQKPRFCELCNKEFKTSTTLKNHMKIKHPDDGDSSINSRRVMCEQCGFLAASPESLAAHIKNIHTEAEQFKCDMCPKVFKCRYYLKHHTMIHHSEVKIKPFKCTECDMAFTRRNGLTKHKLTHINYTERIKCDFEGCDVRFLNTDAKKRHTRLVHLKVKQHICDICGEAFGIKATLRHHRYIHTGEKPYKCNVCGQGFRQHTAMKTHAKTHISKTLKVSSKQQEQLSSNSSTSTSKNLADFENSLNTF</sequence>
<feature type="domain" description="C2H2-type" evidence="9">
    <location>
        <begin position="404"/>
        <end position="431"/>
    </location>
</feature>
<evidence type="ECO:0000259" key="9">
    <source>
        <dbReference type="PROSITE" id="PS50157"/>
    </source>
</evidence>
<name>A0A1I8QDP0_STOCA</name>
<dbReference type="Pfam" id="PF12171">
    <property type="entry name" value="zf-C2H2_jaz"/>
    <property type="match status" value="1"/>
</dbReference>
<keyword evidence="3" id="KW-0677">Repeat</keyword>
<protein>
    <recommendedName>
        <fullName evidence="9">C2H2-type domain-containing protein</fullName>
    </recommendedName>
</protein>
<dbReference type="STRING" id="35570.A0A1I8QDP0"/>
<feature type="domain" description="C2H2-type" evidence="9">
    <location>
        <begin position="277"/>
        <end position="305"/>
    </location>
</feature>
<dbReference type="EnsemblMetazoa" id="SCAU016160-RA">
    <property type="protein sequence ID" value="SCAU016160-PA"/>
    <property type="gene ID" value="SCAU016160"/>
</dbReference>
<evidence type="ECO:0000256" key="7">
    <source>
        <dbReference type="PROSITE-ProRule" id="PRU00042"/>
    </source>
</evidence>
<reference evidence="10" key="1">
    <citation type="submission" date="2020-05" db="UniProtKB">
        <authorList>
            <consortium name="EnsemblMetazoa"/>
        </authorList>
    </citation>
    <scope>IDENTIFICATION</scope>
    <source>
        <strain evidence="10">USDA</strain>
    </source>
</reference>
<keyword evidence="11" id="KW-1185">Reference proteome</keyword>
<feature type="compositionally biased region" description="Basic residues" evidence="8">
    <location>
        <begin position="200"/>
        <end position="226"/>
    </location>
</feature>
<feature type="domain" description="C2H2-type" evidence="9">
    <location>
        <begin position="247"/>
        <end position="275"/>
    </location>
</feature>
<keyword evidence="2" id="KW-0479">Metal-binding</keyword>
<dbReference type="Proteomes" id="UP000095300">
    <property type="component" value="Unassembled WGS sequence"/>
</dbReference>
<dbReference type="SMART" id="SM00355">
    <property type="entry name" value="ZnF_C2H2"/>
    <property type="match status" value="9"/>
</dbReference>
<accession>A0A1I8QDP0</accession>
<dbReference type="SUPFAM" id="SSF57667">
    <property type="entry name" value="beta-beta-alpha zinc fingers"/>
    <property type="match status" value="5"/>
</dbReference>
<feature type="region of interest" description="Disordered" evidence="8">
    <location>
        <begin position="188"/>
        <end position="235"/>
    </location>
</feature>
<dbReference type="InterPro" id="IPR022755">
    <property type="entry name" value="Znf_C2H2_jaz"/>
</dbReference>
<dbReference type="InterPro" id="IPR036236">
    <property type="entry name" value="Znf_C2H2_sf"/>
</dbReference>
<evidence type="ECO:0000313" key="10">
    <source>
        <dbReference type="EnsemblMetazoa" id="SCAU016160-PA"/>
    </source>
</evidence>
<feature type="compositionally biased region" description="Polar residues" evidence="8">
    <location>
        <begin position="520"/>
        <end position="529"/>
    </location>
</feature>
<dbReference type="Pfam" id="PF00096">
    <property type="entry name" value="zf-C2H2"/>
    <property type="match status" value="3"/>
</dbReference>
<evidence type="ECO:0000256" key="8">
    <source>
        <dbReference type="SAM" id="MobiDB-lite"/>
    </source>
</evidence>
<evidence type="ECO:0000256" key="5">
    <source>
        <dbReference type="ARBA" id="ARBA00022833"/>
    </source>
</evidence>
<feature type="domain" description="C2H2-type" evidence="9">
    <location>
        <begin position="464"/>
        <end position="491"/>
    </location>
</feature>
<dbReference type="FunFam" id="3.30.160.60:FF:000202">
    <property type="entry name" value="Zinc finger protein 574"/>
    <property type="match status" value="1"/>
</dbReference>
<dbReference type="AlphaFoldDB" id="A0A1I8QDP0"/>
<dbReference type="GO" id="GO:0008270">
    <property type="term" value="F:zinc ion binding"/>
    <property type="evidence" value="ECO:0007669"/>
    <property type="project" value="UniProtKB-KW"/>
</dbReference>
<proteinExistence type="predicted"/>
<dbReference type="Gene3D" id="3.30.160.60">
    <property type="entry name" value="Classic Zinc Finger"/>
    <property type="match status" value="6"/>
</dbReference>
<comment type="subcellular location">
    <subcellularLocation>
        <location evidence="1">Nucleus</location>
    </subcellularLocation>
</comment>
<dbReference type="OrthoDB" id="6077919at2759"/>
<keyword evidence="5" id="KW-0862">Zinc</keyword>
<evidence type="ECO:0000256" key="6">
    <source>
        <dbReference type="ARBA" id="ARBA00023242"/>
    </source>
</evidence>
<evidence type="ECO:0000256" key="3">
    <source>
        <dbReference type="ARBA" id="ARBA00022737"/>
    </source>
</evidence>
<gene>
    <name evidence="10" type="primary">106095656</name>
</gene>
<dbReference type="GO" id="GO:0005634">
    <property type="term" value="C:nucleus"/>
    <property type="evidence" value="ECO:0007669"/>
    <property type="project" value="UniProtKB-SubCell"/>
</dbReference>
<dbReference type="InterPro" id="IPR050888">
    <property type="entry name" value="ZnF_C2H2-type_TF"/>
</dbReference>
<evidence type="ECO:0000313" key="11">
    <source>
        <dbReference type="Proteomes" id="UP000095300"/>
    </source>
</evidence>
<dbReference type="SMART" id="SM00868">
    <property type="entry name" value="zf-AD"/>
    <property type="match status" value="1"/>
</dbReference>
<dbReference type="GO" id="GO:0032502">
    <property type="term" value="P:developmental process"/>
    <property type="evidence" value="ECO:0007669"/>
    <property type="project" value="UniProtKB-ARBA"/>
</dbReference>
<dbReference type="InterPro" id="IPR013087">
    <property type="entry name" value="Znf_C2H2_type"/>
</dbReference>
<feature type="domain" description="C2H2-type" evidence="9">
    <location>
        <begin position="492"/>
        <end position="519"/>
    </location>
</feature>